<dbReference type="EMBL" id="UINC01050118">
    <property type="protein sequence ID" value="SVB62707.1"/>
    <property type="molecule type" value="Genomic_DNA"/>
</dbReference>
<sequence>MNMHISIILLVTFILSGCEPLKPRAQGADNELVVVASIENREAIQTVLTTIFNDTLYTPQAEAYYHTVWVAPENFNNVKKHVNVIVAAAGDHPRNLGVKLIKQVLSPTQYKSTMEGNNQIIFAKDVFSRQQNYLIMNGPTKDKILERAKDQGPWLKKQYDDLFFQRQSVHLFEVSSRQKELENELANKYGWTLKIPWGYTVVRDSAEQQFFWMGLDMPYRWLAVQWVEGLVFSDSSSVYDHVKSIPEEYFGNINYSDHLFKIEPFTFNDYGAWKISGLWQSIEEAQGGPFIS</sequence>
<organism evidence="1">
    <name type="scientific">marine metagenome</name>
    <dbReference type="NCBI Taxonomy" id="408172"/>
    <lineage>
        <taxon>unclassified sequences</taxon>
        <taxon>metagenomes</taxon>
        <taxon>ecological metagenomes</taxon>
    </lineage>
</organism>
<dbReference type="Pfam" id="PF16125">
    <property type="entry name" value="DUF4837"/>
    <property type="match status" value="1"/>
</dbReference>
<evidence type="ECO:0008006" key="2">
    <source>
        <dbReference type="Google" id="ProtNLM"/>
    </source>
</evidence>
<dbReference type="InterPro" id="IPR032286">
    <property type="entry name" value="DUF4837"/>
</dbReference>
<gene>
    <name evidence="1" type="ORF">METZ01_LOCUS215561</name>
</gene>
<accession>A0A382FKR2</accession>
<name>A0A382FKR2_9ZZZZ</name>
<protein>
    <recommendedName>
        <fullName evidence="2">DUF4837 domain-containing protein</fullName>
    </recommendedName>
</protein>
<feature type="non-terminal residue" evidence="1">
    <location>
        <position position="292"/>
    </location>
</feature>
<proteinExistence type="predicted"/>
<dbReference type="AlphaFoldDB" id="A0A382FKR2"/>
<reference evidence="1" key="1">
    <citation type="submission" date="2018-05" db="EMBL/GenBank/DDBJ databases">
        <authorList>
            <person name="Lanie J.A."/>
            <person name="Ng W.-L."/>
            <person name="Kazmierczak K.M."/>
            <person name="Andrzejewski T.M."/>
            <person name="Davidsen T.M."/>
            <person name="Wayne K.J."/>
            <person name="Tettelin H."/>
            <person name="Glass J.I."/>
            <person name="Rusch D."/>
            <person name="Podicherti R."/>
            <person name="Tsui H.-C.T."/>
            <person name="Winkler M.E."/>
        </authorList>
    </citation>
    <scope>NUCLEOTIDE SEQUENCE</scope>
</reference>
<evidence type="ECO:0000313" key="1">
    <source>
        <dbReference type="EMBL" id="SVB62707.1"/>
    </source>
</evidence>